<protein>
    <submittedName>
        <fullName evidence="10">Murein tetrapeptide carboxypeptidase</fullName>
        <ecNumber evidence="10">3.4.17.13</ecNumber>
    </submittedName>
</protein>
<gene>
    <name evidence="10" type="ORF">NCTC11429_03075</name>
</gene>
<dbReference type="GeneID" id="78463765"/>
<dbReference type="Proteomes" id="UP000308196">
    <property type="component" value="Chromosome"/>
</dbReference>
<feature type="domain" description="LD-carboxypeptidase N-terminal" evidence="8">
    <location>
        <begin position="49"/>
        <end position="166"/>
    </location>
</feature>
<keyword evidence="4 10" id="KW-0378">Hydrolase</keyword>
<dbReference type="Gene3D" id="3.40.50.10740">
    <property type="entry name" value="Class I glutamine amidotransferase-like"/>
    <property type="match status" value="1"/>
</dbReference>
<dbReference type="InterPro" id="IPR027478">
    <property type="entry name" value="LdcA_N"/>
</dbReference>
<dbReference type="Gene3D" id="3.50.30.60">
    <property type="entry name" value="LD-carboxypeptidase A C-terminal domain-like"/>
    <property type="match status" value="1"/>
</dbReference>
<dbReference type="Pfam" id="PF02016">
    <property type="entry name" value="Peptidase_S66"/>
    <property type="match status" value="1"/>
</dbReference>
<evidence type="ECO:0000259" key="8">
    <source>
        <dbReference type="Pfam" id="PF02016"/>
    </source>
</evidence>
<evidence type="ECO:0000313" key="11">
    <source>
        <dbReference type="Proteomes" id="UP000308196"/>
    </source>
</evidence>
<dbReference type="EMBL" id="LR590484">
    <property type="protein sequence ID" value="VTR44604.1"/>
    <property type="molecule type" value="Genomic_DNA"/>
</dbReference>
<feature type="chain" id="PRO_5020660649" evidence="7">
    <location>
        <begin position="22"/>
        <end position="353"/>
    </location>
</feature>
<evidence type="ECO:0000256" key="1">
    <source>
        <dbReference type="ARBA" id="ARBA00010233"/>
    </source>
</evidence>
<dbReference type="Pfam" id="PF17676">
    <property type="entry name" value="Peptidase_S66C"/>
    <property type="match status" value="1"/>
</dbReference>
<evidence type="ECO:0000313" key="10">
    <source>
        <dbReference type="EMBL" id="VTR44604.1"/>
    </source>
</evidence>
<dbReference type="InterPro" id="IPR003507">
    <property type="entry name" value="S66_fam"/>
</dbReference>
<evidence type="ECO:0000259" key="9">
    <source>
        <dbReference type="Pfam" id="PF17676"/>
    </source>
</evidence>
<evidence type="ECO:0000256" key="5">
    <source>
        <dbReference type="ARBA" id="ARBA00022825"/>
    </source>
</evidence>
<dbReference type="InterPro" id="IPR029062">
    <property type="entry name" value="Class_I_gatase-like"/>
</dbReference>
<dbReference type="EC" id="3.4.17.13" evidence="10"/>
<reference evidence="10 11" key="1">
    <citation type="submission" date="2019-05" db="EMBL/GenBank/DDBJ databases">
        <authorList>
            <consortium name="Pathogen Informatics"/>
        </authorList>
    </citation>
    <scope>NUCLEOTIDE SEQUENCE [LARGE SCALE GENOMIC DNA]</scope>
    <source>
        <strain evidence="10 11">NCTC11429</strain>
    </source>
</reference>
<dbReference type="CDD" id="cd07025">
    <property type="entry name" value="Peptidase_S66"/>
    <property type="match status" value="1"/>
</dbReference>
<proteinExistence type="inferred from homology"/>
<keyword evidence="5" id="KW-0720">Serine protease</keyword>
<dbReference type="PIRSF" id="PIRSF028757">
    <property type="entry name" value="LD-carboxypeptidase"/>
    <property type="match status" value="1"/>
</dbReference>
<evidence type="ECO:0000256" key="7">
    <source>
        <dbReference type="SAM" id="SignalP"/>
    </source>
</evidence>
<keyword evidence="2 10" id="KW-0121">Carboxypeptidase</keyword>
<evidence type="ECO:0000256" key="6">
    <source>
        <dbReference type="PIRSR" id="PIRSR028757-1"/>
    </source>
</evidence>
<dbReference type="GO" id="GO:0006508">
    <property type="term" value="P:proteolysis"/>
    <property type="evidence" value="ECO:0007669"/>
    <property type="project" value="UniProtKB-KW"/>
</dbReference>
<dbReference type="PANTHER" id="PTHR30237">
    <property type="entry name" value="MURAMOYLTETRAPEPTIDE CARBOXYPEPTIDASE"/>
    <property type="match status" value="1"/>
</dbReference>
<feature type="signal peptide" evidence="7">
    <location>
        <begin position="1"/>
        <end position="21"/>
    </location>
</feature>
<feature type="active site" description="Charge relay system" evidence="6">
    <location>
        <position position="320"/>
    </location>
</feature>
<dbReference type="PANTHER" id="PTHR30237:SF2">
    <property type="entry name" value="MUREIN TETRAPEPTIDE CARBOXYPEPTIDASE"/>
    <property type="match status" value="1"/>
</dbReference>
<dbReference type="InterPro" id="IPR040921">
    <property type="entry name" value="Peptidase_S66C"/>
</dbReference>
<name>A0A4U9VMF3_9SPHI</name>
<dbReference type="AlphaFoldDB" id="A0A4U9VMF3"/>
<feature type="active site" description="Charge relay system" evidence="6">
    <location>
        <position position="250"/>
    </location>
</feature>
<dbReference type="SUPFAM" id="SSF52317">
    <property type="entry name" value="Class I glutamine amidotransferase-like"/>
    <property type="match status" value="1"/>
</dbReference>
<keyword evidence="7" id="KW-0732">Signal</keyword>
<dbReference type="GO" id="GO:0008236">
    <property type="term" value="F:serine-type peptidase activity"/>
    <property type="evidence" value="ECO:0007669"/>
    <property type="project" value="UniProtKB-KW"/>
</dbReference>
<dbReference type="InterPro" id="IPR040449">
    <property type="entry name" value="Peptidase_S66_N"/>
</dbReference>
<feature type="domain" description="LD-carboxypeptidase C-terminal" evidence="9">
    <location>
        <begin position="221"/>
        <end position="335"/>
    </location>
</feature>
<sequence length="353" mass="38077">MEKRAFIRSLALGALSIPVLGAGNGAQAGNQLDSHAALLARKLHLGDTVGLITPAGALDDEESISIAREIFEALGFNVKEGKHIRSRYGNLAGTDEERIADIHAMFGDKSVKAIVCIRGGSGTSRLLDRLDYGMIARNPKILLGYSDITALILALYAKTGLVSFHGAVGISTWTNKLAEAFRAQFVANNPALFENPKSKGENIVQTKDRITTIHPGTVDAVLLGGNMTVLTGLCGSPYLPDFKDKILFMEEVDEDMERMDRMFCQLKNAGILRAIKGFIFGKCTNCKPSGGYGSVTLDQLFHDYIVPLRIPAYAGAMIGHIAEQFILPVGAKVRMDARLGTITVLDPALTDEQ</sequence>
<dbReference type="STRING" id="1123265.GCA_000686625_02755"/>
<dbReference type="SUPFAM" id="SSF141986">
    <property type="entry name" value="LD-carboxypeptidase A C-terminal domain-like"/>
    <property type="match status" value="1"/>
</dbReference>
<organism evidence="10 11">
    <name type="scientific">Sphingobacterium thalpophilum</name>
    <dbReference type="NCBI Taxonomy" id="259"/>
    <lineage>
        <taxon>Bacteria</taxon>
        <taxon>Pseudomonadati</taxon>
        <taxon>Bacteroidota</taxon>
        <taxon>Sphingobacteriia</taxon>
        <taxon>Sphingobacteriales</taxon>
        <taxon>Sphingobacteriaceae</taxon>
        <taxon>Sphingobacterium</taxon>
    </lineage>
</organism>
<dbReference type="GO" id="GO:0106415">
    <property type="term" value="F:muramoyltetrapeptide carboxypeptidase activity"/>
    <property type="evidence" value="ECO:0007669"/>
    <property type="project" value="UniProtKB-EC"/>
</dbReference>
<evidence type="ECO:0000256" key="4">
    <source>
        <dbReference type="ARBA" id="ARBA00022801"/>
    </source>
</evidence>
<dbReference type="KEGG" id="stha:NCTC11429_03075"/>
<evidence type="ECO:0000256" key="2">
    <source>
        <dbReference type="ARBA" id="ARBA00022645"/>
    </source>
</evidence>
<keyword evidence="3" id="KW-0645">Protease</keyword>
<dbReference type="RefSeq" id="WP_028069854.1">
    <property type="nucleotide sequence ID" value="NZ_LR590484.1"/>
</dbReference>
<evidence type="ECO:0000256" key="3">
    <source>
        <dbReference type="ARBA" id="ARBA00022670"/>
    </source>
</evidence>
<accession>A0A4U9VMF3</accession>
<comment type="similarity">
    <text evidence="1">Belongs to the peptidase S66 family.</text>
</comment>
<dbReference type="InterPro" id="IPR027461">
    <property type="entry name" value="Carboxypeptidase_A_C_sf"/>
</dbReference>
<feature type="active site" description="Nucleophile" evidence="6">
    <location>
        <position position="146"/>
    </location>
</feature>